<dbReference type="AlphaFoldDB" id="Q118U3"/>
<gene>
    <name evidence="4" type="ordered locus">Tery_0529</name>
</gene>
<evidence type="ECO:0000259" key="3">
    <source>
        <dbReference type="Pfam" id="PF12770"/>
    </source>
</evidence>
<evidence type="ECO:0000256" key="2">
    <source>
        <dbReference type="SAM" id="MobiDB-lite"/>
    </source>
</evidence>
<protein>
    <submittedName>
        <fullName evidence="4">Tetratricopeptide TPR_2</fullName>
    </submittedName>
</protein>
<dbReference type="RefSeq" id="WP_011610376.1">
    <property type="nucleotide sequence ID" value="NC_008312.1"/>
</dbReference>
<dbReference type="PROSITE" id="PS50005">
    <property type="entry name" value="TPR"/>
    <property type="match status" value="8"/>
</dbReference>
<proteinExistence type="predicted"/>
<dbReference type="InterPro" id="IPR024983">
    <property type="entry name" value="CHAT_dom"/>
</dbReference>
<dbReference type="HOGENOM" id="CLU_003728_15_1_3"/>
<feature type="repeat" description="TPR" evidence="1">
    <location>
        <begin position="207"/>
        <end position="240"/>
    </location>
</feature>
<dbReference type="Gene3D" id="1.25.40.10">
    <property type="entry name" value="Tetratricopeptide repeat domain"/>
    <property type="match status" value="6"/>
</dbReference>
<feature type="repeat" description="TPR" evidence="1">
    <location>
        <begin position="487"/>
        <end position="520"/>
    </location>
</feature>
<dbReference type="EMBL" id="CP000393">
    <property type="protein sequence ID" value="ABG49981.1"/>
    <property type="molecule type" value="Genomic_DNA"/>
</dbReference>
<dbReference type="OrthoDB" id="433986at2"/>
<reference evidence="4" key="1">
    <citation type="submission" date="2006-06" db="EMBL/GenBank/DDBJ databases">
        <title>Complete sequence of Trichodesmium erythraeum IMS101.</title>
        <authorList>
            <consortium name="US DOE Joint Genome Institute"/>
            <person name="Copeland A."/>
            <person name="Lucas S."/>
            <person name="Lapidus A."/>
            <person name="Barry K."/>
            <person name="Detter J.C."/>
            <person name="Glavina del Rio T."/>
            <person name="Hammon N."/>
            <person name="Israni S."/>
            <person name="Dalin E."/>
            <person name="Tice H."/>
            <person name="Pitluck S."/>
            <person name="Kiss H."/>
            <person name="Munk A.C."/>
            <person name="Brettin T."/>
            <person name="Bruce D."/>
            <person name="Han C."/>
            <person name="Tapia R."/>
            <person name="Gilna P."/>
            <person name="Schmutz J."/>
            <person name="Larimer F."/>
            <person name="Land M."/>
            <person name="Hauser L."/>
            <person name="Kyrpides N."/>
            <person name="Kim E."/>
            <person name="Richardson P."/>
        </authorList>
    </citation>
    <scope>NUCLEOTIDE SEQUENCE [LARGE SCALE GENOMIC DNA]</scope>
    <source>
        <strain evidence="4">IMS101</strain>
    </source>
</reference>
<dbReference type="Pfam" id="PF13424">
    <property type="entry name" value="TPR_12"/>
    <property type="match status" value="5"/>
</dbReference>
<name>Q118U3_TRIEI</name>
<sequence>MNNNQQSYHRLIAQLRHCAGEAEVKQVLNSYLELNTSELLEVMAQEVEGLRDNMDWDGANSLLSLALEVGDVLGSSEREVSLRKEIGDFLSKMGRREYEVSQFSWAVQFYELTLRIYREIKDRPGEVDAINGLGNSYRFLRERERATALFQESLAIAREIEYGQGEVDGLYGLGAMEHFLGEYESAKAYVQEALTIAEAIGYTKGKANAFDGLGHVCGGLGEYEEAINFYQQSLPIFREIKDRKEEASVLNNLGAAYYSLGKYETAINFYQQSLRICQELKYRKGEAYVLNNLGLDYNSLGQYETAINFFQQSLPIYREIKDRKEEANVLKNLDDAYYSLGQHKRRIDVLKQSLPIKQELKDRKGEASVLNNLGVAYHHVGQYEKAINFYQQSLSINQELKDREGEANVLNNLGYAYDNWGQYETAINFYQQSLPISRKIKNREYEVCVLNNLGVAYYKLAQYERAINSYQRSLPISREIKNREYEVCVLNNLGDANYYLGQHQEAIDLYHKSLAISQKYQYRWAEADSRNGLGRIYYSQEKYQPALEFYQECFAIKAEIGDIPGEAKGRTNVALAYKSLQEPQRAIEFLQQSLEIFQQISDPEGQADCQNHLGVAYQDLKQHQQARNHYQASLEIATPEGMPTICLNAGQNYGHLEFQENNWSAAIAPYQKAIEAAEILRVRSLTDNRRQKVMIDAIEIYANTIQCHINLQQYDLALEYTERYRCKQLVDLIASKDLYQDEKMPEKVRNLMQEFEKLQGQIENIRDRDTREDSNNNRSSILPATRYWRAQNEIRNKSIIEKEIAKRKILEQIRKQDPVIAQGIQVAHLKFSQLQQLINNEHSAILSFYSTKTDTHIFILRQNSIQLHSCPQQGRDNLQQWLKENWFNLYVPDKNKNDNENKENYQKWQQQMPDLLAELANRLNIQKLIQNHLEDIEELILIPHQQLHLIPLGALPISDSEYLHDKYLIRTLASCQILSFCQDRVQLQTAPTYGIVENTQLDLPFSQLEAETVAQLCQVSPDKHLQGAEATVPKYRELLKQINRLLSSHHAVSRIDNNLESALMLAENQKITLGELLTPAYRFPELEEVFLSCCETNLGTPQPTDDMLTLNTGFLSAGARGVISTLWEVDDLASCIFSIIYHRLRAEGIDRVRAVQKTQQTMVKMTEKQLQQEIKTFKKQQKKRYKRELEALTEEQRDLETQEPQSKDSPEYQAWKEKLNNAIQKYVRKDQEQREFELRLKEARKREYPFSHPVYWSSFICAGLRD</sequence>
<dbReference type="Pfam" id="PF12770">
    <property type="entry name" value="CHAT"/>
    <property type="match status" value="1"/>
</dbReference>
<feature type="region of interest" description="Disordered" evidence="2">
    <location>
        <begin position="1193"/>
        <end position="1212"/>
    </location>
</feature>
<dbReference type="PROSITE" id="PS50293">
    <property type="entry name" value="TPR_REGION"/>
    <property type="match status" value="2"/>
</dbReference>
<dbReference type="eggNOG" id="COG4995">
    <property type="taxonomic scope" value="Bacteria"/>
</dbReference>
<dbReference type="KEGG" id="ter:Tery_0529"/>
<dbReference type="SUPFAM" id="SSF48452">
    <property type="entry name" value="TPR-like"/>
    <property type="match status" value="4"/>
</dbReference>
<organism evidence="4">
    <name type="scientific">Trichodesmium erythraeum (strain IMS101)</name>
    <dbReference type="NCBI Taxonomy" id="203124"/>
    <lineage>
        <taxon>Bacteria</taxon>
        <taxon>Bacillati</taxon>
        <taxon>Cyanobacteriota</taxon>
        <taxon>Cyanophyceae</taxon>
        <taxon>Oscillatoriophycideae</taxon>
        <taxon>Oscillatoriales</taxon>
        <taxon>Microcoleaceae</taxon>
        <taxon>Trichodesmium</taxon>
    </lineage>
</organism>
<evidence type="ECO:0000313" key="4">
    <source>
        <dbReference type="EMBL" id="ABG49981.1"/>
    </source>
</evidence>
<dbReference type="SMART" id="SM00028">
    <property type="entry name" value="TPR"/>
    <property type="match status" value="14"/>
</dbReference>
<feature type="repeat" description="TPR" evidence="1">
    <location>
        <begin position="447"/>
        <end position="480"/>
    </location>
</feature>
<dbReference type="InterPro" id="IPR011990">
    <property type="entry name" value="TPR-like_helical_dom_sf"/>
</dbReference>
<accession>Q118U3</accession>
<dbReference type="STRING" id="203124.Tery_0529"/>
<evidence type="ECO:0000256" key="1">
    <source>
        <dbReference type="PROSITE-ProRule" id="PRU00339"/>
    </source>
</evidence>
<dbReference type="InterPro" id="IPR019734">
    <property type="entry name" value="TPR_rpt"/>
</dbReference>
<feature type="domain" description="CHAT" evidence="3">
    <location>
        <begin position="923"/>
        <end position="1263"/>
    </location>
</feature>
<feature type="repeat" description="TPR" evidence="1">
    <location>
        <begin position="247"/>
        <end position="280"/>
    </location>
</feature>
<dbReference type="eggNOG" id="COG0457">
    <property type="taxonomic scope" value="Bacteria"/>
</dbReference>
<feature type="repeat" description="TPR" evidence="1">
    <location>
        <begin position="287"/>
        <end position="320"/>
    </location>
</feature>
<feature type="repeat" description="TPR" evidence="1">
    <location>
        <begin position="367"/>
        <end position="400"/>
    </location>
</feature>
<keyword evidence="1" id="KW-0802">TPR repeat</keyword>
<dbReference type="Pfam" id="PF13374">
    <property type="entry name" value="TPR_10"/>
    <property type="match status" value="2"/>
</dbReference>
<dbReference type="PANTHER" id="PTHR10098">
    <property type="entry name" value="RAPSYN-RELATED"/>
    <property type="match status" value="1"/>
</dbReference>
<feature type="repeat" description="TPR" evidence="1">
    <location>
        <begin position="527"/>
        <end position="560"/>
    </location>
</feature>
<feature type="repeat" description="TPR" evidence="1">
    <location>
        <begin position="407"/>
        <end position="440"/>
    </location>
</feature>